<gene>
    <name evidence="3" type="ORF">AWW66_24265</name>
</gene>
<name>A0A136PLU3_9ACTN</name>
<keyword evidence="4" id="KW-1185">Reference proteome</keyword>
<evidence type="ECO:0000313" key="4">
    <source>
        <dbReference type="Proteomes" id="UP000070620"/>
    </source>
</evidence>
<evidence type="ECO:0000256" key="2">
    <source>
        <dbReference type="SAM" id="Phobius"/>
    </source>
</evidence>
<organism evidence="3 4">
    <name type="scientific">Micromonospora rosaria</name>
    <dbReference type="NCBI Taxonomy" id="47874"/>
    <lineage>
        <taxon>Bacteria</taxon>
        <taxon>Bacillati</taxon>
        <taxon>Actinomycetota</taxon>
        <taxon>Actinomycetes</taxon>
        <taxon>Micromonosporales</taxon>
        <taxon>Micromonosporaceae</taxon>
        <taxon>Micromonospora</taxon>
    </lineage>
</organism>
<feature type="transmembrane region" description="Helical" evidence="2">
    <location>
        <begin position="20"/>
        <end position="46"/>
    </location>
</feature>
<dbReference type="AlphaFoldDB" id="A0A136PLU3"/>
<reference evidence="3 4" key="1">
    <citation type="submission" date="2016-01" db="EMBL/GenBank/DDBJ databases">
        <title>Whole genome sequence and analysis of Micromonospora rosaria DSM 803, which can produce antibacterial substance rosamicin.</title>
        <authorList>
            <person name="Yang H."/>
            <person name="He X."/>
            <person name="Zhu D."/>
        </authorList>
    </citation>
    <scope>NUCLEOTIDE SEQUENCE [LARGE SCALE GENOMIC DNA]</scope>
    <source>
        <strain evidence="3 4">DSM 803</strain>
    </source>
</reference>
<evidence type="ECO:0000313" key="3">
    <source>
        <dbReference type="EMBL" id="KXK59425.1"/>
    </source>
</evidence>
<accession>A0A136PLU3</accession>
<keyword evidence="2" id="KW-0812">Transmembrane</keyword>
<proteinExistence type="predicted"/>
<dbReference type="Proteomes" id="UP000070620">
    <property type="component" value="Unassembled WGS sequence"/>
</dbReference>
<feature type="region of interest" description="Disordered" evidence="1">
    <location>
        <begin position="92"/>
        <end position="129"/>
    </location>
</feature>
<feature type="compositionally biased region" description="Low complexity" evidence="1">
    <location>
        <begin position="105"/>
        <end position="114"/>
    </location>
</feature>
<evidence type="ECO:0000256" key="1">
    <source>
        <dbReference type="SAM" id="MobiDB-lite"/>
    </source>
</evidence>
<protein>
    <submittedName>
        <fullName evidence="3">Uncharacterized protein</fullName>
    </submittedName>
</protein>
<dbReference type="EMBL" id="LRQV01000114">
    <property type="protein sequence ID" value="KXK59425.1"/>
    <property type="molecule type" value="Genomic_DNA"/>
</dbReference>
<sequence length="129" mass="13406">MTLLPPKDSGAVNPDLLHALGVFLLLLAALVYLAFASWLIFCYALARLPDGARLVERAPAMLASFDVRGWGDALLPWRTIARALHRLPLPAAGAPTPGLAPPTTGPGTAAQQSPPATPPEADRAALPTG</sequence>
<comment type="caution">
    <text evidence="3">The sequence shown here is derived from an EMBL/GenBank/DDBJ whole genome shotgun (WGS) entry which is preliminary data.</text>
</comment>
<keyword evidence="2" id="KW-0472">Membrane</keyword>
<keyword evidence="2" id="KW-1133">Transmembrane helix</keyword>